<accession>A0A1D3JBG6</accession>
<evidence type="ECO:0000313" key="1">
    <source>
        <dbReference type="EMBL" id="SBT82916.1"/>
    </source>
</evidence>
<evidence type="ECO:0000313" key="2">
    <source>
        <dbReference type="Proteomes" id="UP000242942"/>
    </source>
</evidence>
<gene>
    <name evidence="1" type="primary">PocGH01_00072400</name>
    <name evidence="1" type="ORF">POCGH01_00072400</name>
</gene>
<dbReference type="Pfam" id="PF05795">
    <property type="entry name" value="Plasmodium_Vir"/>
    <property type="match status" value="1"/>
</dbReference>
<reference evidence="1 2" key="1">
    <citation type="submission" date="2016-06" db="EMBL/GenBank/DDBJ databases">
        <authorList>
            <consortium name="Pathogen Informatics"/>
        </authorList>
    </citation>
    <scope>NUCLEOTIDE SEQUENCE [LARGE SCALE GENOMIC DNA]</scope>
    <source>
        <strain evidence="1">PocGH01</strain>
    </source>
</reference>
<dbReference type="Proteomes" id="UP000242942">
    <property type="component" value="Unassembled WGS sequence"/>
</dbReference>
<name>A0A1D3JBG6_PLAOA</name>
<dbReference type="OrthoDB" id="10319874at2759"/>
<dbReference type="InterPro" id="IPR008780">
    <property type="entry name" value="Plasmodium_Vir"/>
</dbReference>
<keyword evidence="2" id="KW-1185">Reference proteome</keyword>
<dbReference type="VEuPathDB" id="PlasmoDB:POWCR01_130006800"/>
<proteinExistence type="predicted"/>
<dbReference type="AlphaFoldDB" id="A0A1D3JBG6"/>
<dbReference type="EMBL" id="FLRI01000001">
    <property type="protein sequence ID" value="SBT82916.1"/>
    <property type="molecule type" value="Genomic_DNA"/>
</dbReference>
<protein>
    <submittedName>
        <fullName evidence="1">PIR protein</fullName>
    </submittedName>
</protein>
<organism evidence="1 2">
    <name type="scientific">Plasmodium ovale</name>
    <name type="common">malaria parasite P. ovale</name>
    <dbReference type="NCBI Taxonomy" id="36330"/>
    <lineage>
        <taxon>Eukaryota</taxon>
        <taxon>Sar</taxon>
        <taxon>Alveolata</taxon>
        <taxon>Apicomplexa</taxon>
        <taxon>Aconoidasida</taxon>
        <taxon>Haemosporida</taxon>
        <taxon>Plasmodiidae</taxon>
        <taxon>Plasmodium</taxon>
        <taxon>Plasmodium (Plasmodium)</taxon>
    </lineage>
</organism>
<sequence>MNSAIPDIYSFFNDIDTYLKYDYYIETKYKEDVHNKNTCNAFLPDVNVSRTETANDVCAKFKNLYKFIIHKNSHANSSSLNDNDFAYLNYWLNNKLRNDTHGHYVTVKMLHKNMNDREDEFVTDDMFKGKLYDIEHEDFNNMLLLRHLQKCYAQIFEKMTPLIKEKNISCIEHFQEFINTYKNGIIKCPYDDTGFCKALKHFKEEYKQKFLDTFGLSEKCIDRNRLELPTYEDVSGNKQITMVGTVLGPSFGTLFTFLFLYKFTPFGQWILAKMGTKKGAHSNVYEEHDQPFLNSSDNEHINLDYNQYGISYDSVVNS</sequence>
<dbReference type="VEuPathDB" id="PlasmoDB:PocGH01_00072400"/>